<organism evidence="13 14">
    <name type="scientific">Erpetoichthys calabaricus</name>
    <name type="common">Rope fish</name>
    <name type="synonym">Calamoichthys calabaricus</name>
    <dbReference type="NCBI Taxonomy" id="27687"/>
    <lineage>
        <taxon>Eukaryota</taxon>
        <taxon>Metazoa</taxon>
        <taxon>Chordata</taxon>
        <taxon>Craniata</taxon>
        <taxon>Vertebrata</taxon>
        <taxon>Euteleostomi</taxon>
        <taxon>Actinopterygii</taxon>
        <taxon>Polypteriformes</taxon>
        <taxon>Polypteridae</taxon>
        <taxon>Erpetoichthys</taxon>
    </lineage>
</organism>
<evidence type="ECO:0000256" key="12">
    <source>
        <dbReference type="SAM" id="MobiDB-lite"/>
    </source>
</evidence>
<evidence type="ECO:0000256" key="10">
    <source>
        <dbReference type="ARBA" id="ARBA00068480"/>
    </source>
</evidence>
<accession>A0A8C4RMS2</accession>
<evidence type="ECO:0000313" key="14">
    <source>
        <dbReference type="Proteomes" id="UP000694620"/>
    </source>
</evidence>
<keyword evidence="7" id="KW-0539">Nucleus</keyword>
<keyword evidence="6" id="KW-0007">Acetylation</keyword>
<dbReference type="InterPro" id="IPR002738">
    <property type="entry name" value="RNase_P_p30"/>
</dbReference>
<dbReference type="FunFam" id="3.20.20.140:FF:000031">
    <property type="entry name" value="ribonuclease P protein subunit p30"/>
    <property type="match status" value="1"/>
</dbReference>
<evidence type="ECO:0000256" key="6">
    <source>
        <dbReference type="ARBA" id="ARBA00022990"/>
    </source>
</evidence>
<feature type="region of interest" description="Disordered" evidence="12">
    <location>
        <begin position="233"/>
        <end position="258"/>
    </location>
</feature>
<sequence length="258" mass="28606">MAVFVDLNIRQTSDKNLLRKTIEIAAHLGYSTIAVNYVIEFQDKKQNFIKPIPVNDLFNSLPIVQGKSKPIRVLNRLTVVVSDAVQCIELRATSPHIRLYDIVAVLPKTEKLFHTACMTLDVDIICITVTEKQPFHFRRPPVSGAIERGIFFEIIYSHATKDSTMRRYTISNSLSLMQICKGKNVVLSSGAEKPLELRGPYDIANLGLLFGLSEGDAKAAVSTNCRAVILHGGPESSQNCPQHSSPPLQRFTTYSPPG</sequence>
<dbReference type="SUPFAM" id="SSF89550">
    <property type="entry name" value="PHP domain-like"/>
    <property type="match status" value="1"/>
</dbReference>
<reference evidence="13" key="3">
    <citation type="submission" date="2025-09" db="UniProtKB">
        <authorList>
            <consortium name="Ensembl"/>
        </authorList>
    </citation>
    <scope>IDENTIFICATION</scope>
</reference>
<reference evidence="13" key="2">
    <citation type="submission" date="2025-08" db="UniProtKB">
        <authorList>
            <consortium name="Ensembl"/>
        </authorList>
    </citation>
    <scope>IDENTIFICATION</scope>
</reference>
<keyword evidence="14" id="KW-1185">Reference proteome</keyword>
<dbReference type="InterPro" id="IPR016195">
    <property type="entry name" value="Pol/histidinol_Pase-like"/>
</dbReference>
<proteinExistence type="inferred from homology"/>
<dbReference type="AlphaFoldDB" id="A0A8C4RMS2"/>
<evidence type="ECO:0000256" key="4">
    <source>
        <dbReference type="ARBA" id="ARBA00022553"/>
    </source>
</evidence>
<name>A0A8C4RMS2_ERPCA</name>
<dbReference type="GO" id="GO:0005655">
    <property type="term" value="C:nucleolar ribonuclease P complex"/>
    <property type="evidence" value="ECO:0007669"/>
    <property type="project" value="TreeGrafter"/>
</dbReference>
<comment type="function">
    <text evidence="8">Component of ribonuclease P, a ribonucleoprotein complex that generates mature tRNA molecules by cleaving their 5'-ends. Also a component of the MRP ribonuclease complex, which cleaves pre-rRNA sequences.</text>
</comment>
<dbReference type="Gene3D" id="3.20.20.140">
    <property type="entry name" value="Metal-dependent hydrolases"/>
    <property type="match status" value="1"/>
</dbReference>
<feature type="compositionally biased region" description="Polar residues" evidence="12">
    <location>
        <begin position="235"/>
        <end position="258"/>
    </location>
</feature>
<comment type="subcellular location">
    <subcellularLocation>
        <location evidence="1">Nucleus</location>
        <location evidence="1">Nucleolus</location>
    </subcellularLocation>
</comment>
<keyword evidence="4" id="KW-0597">Phosphoprotein</keyword>
<evidence type="ECO:0000256" key="9">
    <source>
        <dbReference type="ARBA" id="ARBA00065838"/>
    </source>
</evidence>
<dbReference type="GeneTree" id="ENSGT00390000000883"/>
<evidence type="ECO:0000256" key="8">
    <source>
        <dbReference type="ARBA" id="ARBA00053284"/>
    </source>
</evidence>
<evidence type="ECO:0000256" key="5">
    <source>
        <dbReference type="ARBA" id="ARBA00022694"/>
    </source>
</evidence>
<reference evidence="13" key="1">
    <citation type="submission" date="2021-06" db="EMBL/GenBank/DDBJ databases">
        <authorList>
            <consortium name="Wellcome Sanger Institute Data Sharing"/>
        </authorList>
    </citation>
    <scope>NUCLEOTIDE SEQUENCE [LARGE SCALE GENOMIC DNA]</scope>
</reference>
<dbReference type="PANTHER" id="PTHR13031:SF0">
    <property type="entry name" value="RIBONUCLEASE P PROTEIN SUBUNIT P30"/>
    <property type="match status" value="1"/>
</dbReference>
<evidence type="ECO:0000256" key="2">
    <source>
        <dbReference type="ARBA" id="ARBA00007331"/>
    </source>
</evidence>
<comment type="similarity">
    <text evidence="2">Belongs to the eukaryotic/archaeal RNase P protein component 3 family.</text>
</comment>
<evidence type="ECO:0000256" key="1">
    <source>
        <dbReference type="ARBA" id="ARBA00004604"/>
    </source>
</evidence>
<gene>
    <name evidence="13" type="primary">RPP30</name>
    <name evidence="13" type="synonym">rpp30</name>
</gene>
<dbReference type="GO" id="GO:0008033">
    <property type="term" value="P:tRNA processing"/>
    <property type="evidence" value="ECO:0007669"/>
    <property type="project" value="UniProtKB-KW"/>
</dbReference>
<evidence type="ECO:0000313" key="13">
    <source>
        <dbReference type="Ensembl" id="ENSECRP00000004911.1"/>
    </source>
</evidence>
<dbReference type="GO" id="GO:0006364">
    <property type="term" value="P:rRNA processing"/>
    <property type="evidence" value="ECO:0007669"/>
    <property type="project" value="UniProtKB-KW"/>
</dbReference>
<dbReference type="Pfam" id="PF01876">
    <property type="entry name" value="RNase_P_p30"/>
    <property type="match status" value="1"/>
</dbReference>
<keyword evidence="5" id="KW-0819">tRNA processing</keyword>
<dbReference type="Proteomes" id="UP000694620">
    <property type="component" value="Chromosome 2"/>
</dbReference>
<comment type="subunit">
    <text evidence="9">Component of nuclear RNase P and RNase MRP ribonucleoproteins. RNase P consists of a catalytic RNA moiety and about 10 protein subunits; POP1, POP4, POP5, POP7, RPP14, RPP21, RPP25, RPP30, RPP38 and RPP40. Within the RNase P complex, POP1, POP7 and RPP25 form the 'finger' subcomplex, POP5, RPP14, RPP40 and homodimeric RPP30 form the 'palm' subcomplex, and RPP21, POP4 and RPP38 form the 'wrist' subcomplex. All subunits of the RNase P complex interact with the catalytic RNA. Several subunits of RNase P are also part of the RNase MRP complex. RNase MRP consists of a catalytic RNA moiety and about 8 protein subunits; POP1, POP7, RPP25, RPP30, RPP38, RPP40 and possibly also POP4 and POP5.</text>
</comment>
<dbReference type="Ensembl" id="ENSECRT00000004994.1">
    <property type="protein sequence ID" value="ENSECRP00000004911.1"/>
    <property type="gene ID" value="ENSECRG00000003314.1"/>
</dbReference>
<evidence type="ECO:0000256" key="11">
    <source>
        <dbReference type="ARBA" id="ARBA00075070"/>
    </source>
</evidence>
<evidence type="ECO:0000256" key="3">
    <source>
        <dbReference type="ARBA" id="ARBA00022552"/>
    </source>
</evidence>
<keyword evidence="3" id="KW-0698">rRNA processing</keyword>
<dbReference type="GO" id="GO:0003723">
    <property type="term" value="F:RNA binding"/>
    <property type="evidence" value="ECO:0007669"/>
    <property type="project" value="TreeGrafter"/>
</dbReference>
<protein>
    <recommendedName>
        <fullName evidence="10">Ribonuclease P protein subunit p30</fullName>
    </recommendedName>
    <alternativeName>
        <fullName evidence="11">RNase P subunit 2</fullName>
    </alternativeName>
</protein>
<evidence type="ECO:0000256" key="7">
    <source>
        <dbReference type="ARBA" id="ARBA00023242"/>
    </source>
</evidence>
<dbReference type="PANTHER" id="PTHR13031">
    <property type="entry name" value="RIBONUCLEASE P SUBUNIT P30"/>
    <property type="match status" value="1"/>
</dbReference>